<proteinExistence type="predicted"/>
<name>A0A450WIF8_9GAMM</name>
<evidence type="ECO:0000259" key="1">
    <source>
        <dbReference type="Pfam" id="PF03756"/>
    </source>
</evidence>
<protein>
    <submittedName>
        <fullName evidence="2">A-factor biosynthesis hotdog domain-containing protein</fullName>
    </submittedName>
</protein>
<dbReference type="EMBL" id="CAADFN010000026">
    <property type="protein sequence ID" value="VFK16813.1"/>
    <property type="molecule type" value="Genomic_DNA"/>
</dbReference>
<reference evidence="2" key="1">
    <citation type="submission" date="2019-02" db="EMBL/GenBank/DDBJ databases">
        <authorList>
            <person name="Gruber-Vodicka R. H."/>
            <person name="Seah K. B. B."/>
        </authorList>
    </citation>
    <scope>NUCLEOTIDE SEQUENCE</scope>
    <source>
        <strain evidence="2">BECK_BY7</strain>
    </source>
</reference>
<dbReference type="InterPro" id="IPR005509">
    <property type="entry name" value="AfsA_hotdog_dom"/>
</dbReference>
<feature type="domain" description="A-factor biosynthesis hotdog" evidence="1">
    <location>
        <begin position="249"/>
        <end position="359"/>
    </location>
</feature>
<evidence type="ECO:0000313" key="2">
    <source>
        <dbReference type="EMBL" id="VFK16813.1"/>
    </source>
</evidence>
<feature type="domain" description="A-factor biosynthesis hotdog" evidence="1">
    <location>
        <begin position="48"/>
        <end position="159"/>
    </location>
</feature>
<sequence length="392" mass="43740">MNKVVISGNKYAFFFEKIEDDDKREKGIVMQVKPGNSSNTTPLVDRGLVHKSNPENVFIEEPSRIGAREFRALAHFPVHHGTYNDTLTGLSASGYLIEVARQKVIALSHKFFDIPLDAGFIISVIDWHFSRPTPFVVEHPGPFELFTSVRETAERGDGKMKCATRTRFVGRHGEFLTGESAFLTVSRNMTSRTKRSSDTPTIPVHPPTAEEVQVRSPHNVLIGLDPEDEDVRVQDLRNVLIGLAPAEQREEAEITSFFMIVDRNHPYFFEHENTHVPGMMLLEAGKQAAVFSARRRYPALEGSYGDLRRGEIRFSRFADPKRPIRIACSCDSPTPAEEAFRTHVVVSFKQGKREIGRIEGELSFVDAAEAVGRSALVGEQANLPPAEGKANG</sequence>
<organism evidence="2">
    <name type="scientific">Candidatus Kentrum sp. LFY</name>
    <dbReference type="NCBI Taxonomy" id="2126342"/>
    <lineage>
        <taxon>Bacteria</taxon>
        <taxon>Pseudomonadati</taxon>
        <taxon>Pseudomonadota</taxon>
        <taxon>Gammaproteobacteria</taxon>
        <taxon>Candidatus Kentrum</taxon>
    </lineage>
</organism>
<accession>A0A450WIF8</accession>
<gene>
    <name evidence="2" type="ORF">BECKLFY1418C_GA0070996_102611</name>
</gene>
<dbReference type="Pfam" id="PF03756">
    <property type="entry name" value="AfsA"/>
    <property type="match status" value="2"/>
</dbReference>
<dbReference type="AlphaFoldDB" id="A0A450WIF8"/>